<protein>
    <submittedName>
        <fullName evidence="1">Uncharacterized protein</fullName>
    </submittedName>
</protein>
<proteinExistence type="predicted"/>
<evidence type="ECO:0000313" key="1">
    <source>
        <dbReference type="EMBL" id="UPV72911.1"/>
    </source>
</evidence>
<dbReference type="GeneID" id="72185564"/>
<dbReference type="EMBL" id="CP096659">
    <property type="protein sequence ID" value="UPV72911.1"/>
    <property type="molecule type" value="Genomic_DNA"/>
</dbReference>
<evidence type="ECO:0000313" key="2">
    <source>
        <dbReference type="Proteomes" id="UP000830729"/>
    </source>
</evidence>
<name>A0A8U0HPX7_9EURY</name>
<organism evidence="1 2">
    <name type="scientific">Halorussus limi</name>
    <dbReference type="NCBI Taxonomy" id="2938695"/>
    <lineage>
        <taxon>Archaea</taxon>
        <taxon>Methanobacteriati</taxon>
        <taxon>Methanobacteriota</taxon>
        <taxon>Stenosarchaea group</taxon>
        <taxon>Halobacteria</taxon>
        <taxon>Halobacteriales</taxon>
        <taxon>Haladaptataceae</taxon>
        <taxon>Halorussus</taxon>
    </lineage>
</organism>
<dbReference type="KEGG" id="halx:M0R89_10155"/>
<reference evidence="1 2" key="1">
    <citation type="submission" date="2022-04" db="EMBL/GenBank/DDBJ databases">
        <title>Diverse halophilic archaea isolated from saline environments.</title>
        <authorList>
            <person name="Cui H.-L."/>
        </authorList>
    </citation>
    <scope>NUCLEOTIDE SEQUENCE [LARGE SCALE GENOMIC DNA]</scope>
    <source>
        <strain evidence="1 2">XZYJT49</strain>
    </source>
</reference>
<sequence>MDARSLQQQVREASTISEYRRAVSDIRRYIAEVEPTTTDAGGAPPIQLVDTAKETLRDCDSAEEFRLEGQLIRALGLVANDE</sequence>
<accession>A0A8U0HPX7</accession>
<dbReference type="Proteomes" id="UP000830729">
    <property type="component" value="Chromosome"/>
</dbReference>
<dbReference type="AlphaFoldDB" id="A0A8U0HPX7"/>
<gene>
    <name evidence="1" type="ORF">M0R89_10155</name>
</gene>
<keyword evidence="2" id="KW-1185">Reference proteome</keyword>
<dbReference type="RefSeq" id="WP_248648970.1">
    <property type="nucleotide sequence ID" value="NZ_CP096659.1"/>
</dbReference>